<keyword evidence="1" id="KW-1133">Transmembrane helix</keyword>
<keyword evidence="1" id="KW-0812">Transmembrane</keyword>
<dbReference type="Proteomes" id="UP001189429">
    <property type="component" value="Unassembled WGS sequence"/>
</dbReference>
<accession>A0ABN9TNG5</accession>
<evidence type="ECO:0000313" key="2">
    <source>
        <dbReference type="EMBL" id="CAK0846709.1"/>
    </source>
</evidence>
<organism evidence="2 3">
    <name type="scientific">Prorocentrum cordatum</name>
    <dbReference type="NCBI Taxonomy" id="2364126"/>
    <lineage>
        <taxon>Eukaryota</taxon>
        <taxon>Sar</taxon>
        <taxon>Alveolata</taxon>
        <taxon>Dinophyceae</taxon>
        <taxon>Prorocentrales</taxon>
        <taxon>Prorocentraceae</taxon>
        <taxon>Prorocentrum</taxon>
    </lineage>
</organism>
<dbReference type="EMBL" id="CAUYUJ010014841">
    <property type="protein sequence ID" value="CAK0846709.1"/>
    <property type="molecule type" value="Genomic_DNA"/>
</dbReference>
<evidence type="ECO:0000313" key="3">
    <source>
        <dbReference type="Proteomes" id="UP001189429"/>
    </source>
</evidence>
<feature type="non-terminal residue" evidence="2">
    <location>
        <position position="426"/>
    </location>
</feature>
<keyword evidence="3" id="KW-1185">Reference proteome</keyword>
<feature type="non-terminal residue" evidence="2">
    <location>
        <position position="1"/>
    </location>
</feature>
<sequence length="426" mass="44669">PLAGSPAQEAASAAAAAGSALGDAAVDIRALVTGVIGGVFGFVTAAACFGCCCAVLGHDARPRIRGFVGLDDGGARDDRAYVVWHQHVNLGRVALSEADHVIYTADGDLYIIALANNADVQAAQFGAFDQPPPGIAPNLVYRLRAEPTGARPAHGGGGAGGVAMGECRRRAQAIGNLGLLANLRPLVTPCGGAAVVTIAPAGPALGLSRGAAPAGRGVGAGDRGSSRLCGAFRATRLCPRLRVVPMGWSWATWWCQSAMERAAEAAGCQDDMRLRDGRPAPPLGPACHLVCVDHFVSIEYDAVAVRDAVVRVMAEPKRRGLAVTHEGHLGDNAGEYSVLGLPITSAGRLSASASRLWRARLAGWALLRRGRASGRDLERVLGRVVFVAIACREGPIIFEFSCRFVQQCHRREVPLWAQVRQEFMAW</sequence>
<evidence type="ECO:0000256" key="1">
    <source>
        <dbReference type="SAM" id="Phobius"/>
    </source>
</evidence>
<feature type="transmembrane region" description="Helical" evidence="1">
    <location>
        <begin position="31"/>
        <end position="56"/>
    </location>
</feature>
<reference evidence="2" key="1">
    <citation type="submission" date="2023-10" db="EMBL/GenBank/DDBJ databases">
        <authorList>
            <person name="Chen Y."/>
            <person name="Shah S."/>
            <person name="Dougan E. K."/>
            <person name="Thang M."/>
            <person name="Chan C."/>
        </authorList>
    </citation>
    <scope>NUCLEOTIDE SEQUENCE [LARGE SCALE GENOMIC DNA]</scope>
</reference>
<name>A0ABN9TNG5_9DINO</name>
<gene>
    <name evidence="2" type="ORF">PCOR1329_LOCUS40147</name>
</gene>
<protein>
    <submittedName>
        <fullName evidence="2">Uncharacterized protein</fullName>
    </submittedName>
</protein>
<proteinExistence type="predicted"/>
<keyword evidence="1" id="KW-0472">Membrane</keyword>
<comment type="caution">
    <text evidence="2">The sequence shown here is derived from an EMBL/GenBank/DDBJ whole genome shotgun (WGS) entry which is preliminary data.</text>
</comment>